<dbReference type="EMBL" id="KL142407">
    <property type="protein sequence ID" value="KDR68616.1"/>
    <property type="molecule type" value="Genomic_DNA"/>
</dbReference>
<reference evidence="2" key="1">
    <citation type="journal article" date="2014" name="Proc. Natl. Acad. Sci. U.S.A.">
        <title>Extensive sampling of basidiomycete genomes demonstrates inadequacy of the white-rot/brown-rot paradigm for wood decay fungi.</title>
        <authorList>
            <person name="Riley R."/>
            <person name="Salamov A.A."/>
            <person name="Brown D.W."/>
            <person name="Nagy L.G."/>
            <person name="Floudas D."/>
            <person name="Held B.W."/>
            <person name="Levasseur A."/>
            <person name="Lombard V."/>
            <person name="Morin E."/>
            <person name="Otillar R."/>
            <person name="Lindquist E.A."/>
            <person name="Sun H."/>
            <person name="LaButti K.M."/>
            <person name="Schmutz J."/>
            <person name="Jabbour D."/>
            <person name="Luo H."/>
            <person name="Baker S.E."/>
            <person name="Pisabarro A.G."/>
            <person name="Walton J.D."/>
            <person name="Blanchette R.A."/>
            <person name="Henrissat B."/>
            <person name="Martin F."/>
            <person name="Cullen D."/>
            <person name="Hibbett D.S."/>
            <person name="Grigoriev I.V."/>
        </authorList>
    </citation>
    <scope>NUCLEOTIDE SEQUENCE [LARGE SCALE GENOMIC DNA]</scope>
    <source>
        <strain evidence="2">CBS 339.88</strain>
    </source>
</reference>
<evidence type="ECO:0000313" key="2">
    <source>
        <dbReference type="Proteomes" id="UP000027222"/>
    </source>
</evidence>
<name>A0A067SCJ2_GALM3</name>
<organism evidence="1 2">
    <name type="scientific">Galerina marginata (strain CBS 339.88)</name>
    <dbReference type="NCBI Taxonomy" id="685588"/>
    <lineage>
        <taxon>Eukaryota</taxon>
        <taxon>Fungi</taxon>
        <taxon>Dikarya</taxon>
        <taxon>Basidiomycota</taxon>
        <taxon>Agaricomycotina</taxon>
        <taxon>Agaricomycetes</taxon>
        <taxon>Agaricomycetidae</taxon>
        <taxon>Agaricales</taxon>
        <taxon>Agaricineae</taxon>
        <taxon>Strophariaceae</taxon>
        <taxon>Galerina</taxon>
    </lineage>
</organism>
<gene>
    <name evidence="1" type="ORF">GALMADRAFT_272537</name>
</gene>
<protein>
    <submittedName>
        <fullName evidence="1">Uncharacterized protein</fullName>
    </submittedName>
</protein>
<dbReference type="Proteomes" id="UP000027222">
    <property type="component" value="Unassembled WGS sequence"/>
</dbReference>
<keyword evidence="2" id="KW-1185">Reference proteome</keyword>
<dbReference type="HOGENOM" id="CLU_1180301_0_0_1"/>
<evidence type="ECO:0000313" key="1">
    <source>
        <dbReference type="EMBL" id="KDR68616.1"/>
    </source>
</evidence>
<proteinExistence type="predicted"/>
<sequence>MKLMECLSSFDVALWSKSAAVINITLFLPGYCALLSNLGAQELLKLNIEEFDRSLLSEIHLYGYSKMAMWCYIALGGKRTLQECSRLMDEPWNRPVQMSVTIWHWTRHTTNDDCFNFLRRFFYNIDRAGDYAMSKNSHLRVALHLTGKFSSKFLRPSDSIYFDPAQAHAHYMSDPVVVLTVLAGAPLSNELFRRVSSVLRELDFCNEKWKPVAQNILTYYLKRCKADPSFSLWHI</sequence>
<accession>A0A067SCJ2</accession>
<dbReference type="AlphaFoldDB" id="A0A067SCJ2"/>